<organism evidence="2 3">
    <name type="scientific">Aspergillus indologenus CBS 114.80</name>
    <dbReference type="NCBI Taxonomy" id="1450541"/>
    <lineage>
        <taxon>Eukaryota</taxon>
        <taxon>Fungi</taxon>
        <taxon>Dikarya</taxon>
        <taxon>Ascomycota</taxon>
        <taxon>Pezizomycotina</taxon>
        <taxon>Eurotiomycetes</taxon>
        <taxon>Eurotiomycetidae</taxon>
        <taxon>Eurotiales</taxon>
        <taxon>Aspergillaceae</taxon>
        <taxon>Aspergillus</taxon>
        <taxon>Aspergillus subgen. Circumdati</taxon>
    </lineage>
</organism>
<proteinExistence type="predicted"/>
<sequence length="166" mass="18393">MNEAGASSPRPRLDLLLAIALIRPGRFRTVPIQYILWTNGTDNGTVQPDLFLPRRGHSHRGLADVSRCRCAQIFAPLWSTVGRQWQSTRACLTTVGPAITEHLASMEGWNAVKGHLTASFIYCQPILQPISIILPRSVPSRTSRPTRLTSALSDADRPSIHSVLYR</sequence>
<reference evidence="2 3" key="1">
    <citation type="submission" date="2018-02" db="EMBL/GenBank/DDBJ databases">
        <title>The genomes of Aspergillus section Nigri reveals drivers in fungal speciation.</title>
        <authorList>
            <consortium name="DOE Joint Genome Institute"/>
            <person name="Vesth T.C."/>
            <person name="Nybo J."/>
            <person name="Theobald S."/>
            <person name="Brandl J."/>
            <person name="Frisvad J.C."/>
            <person name="Nielsen K.F."/>
            <person name="Lyhne E.K."/>
            <person name="Kogle M.E."/>
            <person name="Kuo A."/>
            <person name="Riley R."/>
            <person name="Clum A."/>
            <person name="Nolan M."/>
            <person name="Lipzen A."/>
            <person name="Salamov A."/>
            <person name="Henrissat B."/>
            <person name="Wiebenga A."/>
            <person name="De vries R.P."/>
            <person name="Grigoriev I.V."/>
            <person name="Mortensen U.H."/>
            <person name="Andersen M.R."/>
            <person name="Baker S.E."/>
        </authorList>
    </citation>
    <scope>NUCLEOTIDE SEQUENCE [LARGE SCALE GENOMIC DNA]</scope>
    <source>
        <strain evidence="2 3">CBS 114.80</strain>
    </source>
</reference>
<protein>
    <submittedName>
        <fullName evidence="2">Uncharacterized protein</fullName>
    </submittedName>
</protein>
<accession>A0A2V5I6M2</accession>
<dbReference type="Proteomes" id="UP000248817">
    <property type="component" value="Unassembled WGS sequence"/>
</dbReference>
<evidence type="ECO:0000256" key="1">
    <source>
        <dbReference type="SAM" id="MobiDB-lite"/>
    </source>
</evidence>
<dbReference type="EMBL" id="KZ825494">
    <property type="protein sequence ID" value="PYI32329.1"/>
    <property type="molecule type" value="Genomic_DNA"/>
</dbReference>
<evidence type="ECO:0000313" key="2">
    <source>
        <dbReference type="EMBL" id="PYI32329.1"/>
    </source>
</evidence>
<dbReference type="AlphaFoldDB" id="A0A2V5I6M2"/>
<evidence type="ECO:0000313" key="3">
    <source>
        <dbReference type="Proteomes" id="UP000248817"/>
    </source>
</evidence>
<feature type="region of interest" description="Disordered" evidence="1">
    <location>
        <begin position="142"/>
        <end position="166"/>
    </location>
</feature>
<name>A0A2V5I6M2_9EURO</name>
<feature type="compositionally biased region" description="Low complexity" evidence="1">
    <location>
        <begin position="142"/>
        <end position="153"/>
    </location>
</feature>
<gene>
    <name evidence="2" type="ORF">BP00DRAFT_160142</name>
</gene>
<keyword evidence="3" id="KW-1185">Reference proteome</keyword>